<dbReference type="GO" id="GO:0098552">
    <property type="term" value="C:side of membrane"/>
    <property type="evidence" value="ECO:0007669"/>
    <property type="project" value="UniProtKB-KW"/>
</dbReference>
<evidence type="ECO:0000256" key="3">
    <source>
        <dbReference type="ARBA" id="ARBA00022475"/>
    </source>
</evidence>
<evidence type="ECO:0000256" key="8">
    <source>
        <dbReference type="ARBA" id="ARBA00023288"/>
    </source>
</evidence>
<dbReference type="AlphaFoldDB" id="M4T913"/>
<evidence type="ECO:0000256" key="4">
    <source>
        <dbReference type="ARBA" id="ARBA00022622"/>
    </source>
</evidence>
<sequence>LDIPRRSNTLPTSWLQHRSVLIKNTWWQKVTPRNLRSRLSIEVTSSGSGARARGTPACAAKSWNESAENLKAIAKKEAINAELSQALLGGAEDQAKLLLGGTGRTAACGAGKSTAGTKARQVLLLDLLCLCGGGAGESNNGKACCDTCGSGNAATEWTGTTDLTAILTVLLGACKKTNFTGDRSSKLLSTLLGNFYSRLAGNKGSGSGVLNTLSSIGGNGSDGCTGKHAGTHHGICVHYGKGAKQGDATKLKWLEHLKKGASLYDQRQAAMSRNHILQEKLELLNTTATTLLWEIAEHNQEAVNKAAQVSRSITDKTKQCEVIEKADECKRKKPLCE</sequence>
<keyword evidence="6" id="KW-0472">Membrane</keyword>
<evidence type="ECO:0000256" key="5">
    <source>
        <dbReference type="ARBA" id="ARBA00022729"/>
    </source>
</evidence>
<organism evidence="10">
    <name type="scientific">Trypanosoma brucei</name>
    <dbReference type="NCBI Taxonomy" id="5691"/>
    <lineage>
        <taxon>Eukaryota</taxon>
        <taxon>Discoba</taxon>
        <taxon>Euglenozoa</taxon>
        <taxon>Kinetoplastea</taxon>
        <taxon>Metakinetoplastina</taxon>
        <taxon>Trypanosomatida</taxon>
        <taxon>Trypanosomatidae</taxon>
        <taxon>Trypanosoma</taxon>
    </lineage>
</organism>
<keyword evidence="4" id="KW-0336">GPI-anchor</keyword>
<protein>
    <submittedName>
        <fullName evidence="10">Variant surface glycoprotein 3346</fullName>
    </submittedName>
</protein>
<dbReference type="EMBL" id="KC611949">
    <property type="protein sequence ID" value="AGH59380.1"/>
    <property type="molecule type" value="Genomic_DNA"/>
</dbReference>
<keyword evidence="3" id="KW-1003">Cell membrane</keyword>
<dbReference type="InterPro" id="IPR025932">
    <property type="entry name" value="Trypano_VSG_B_N_dom"/>
</dbReference>
<evidence type="ECO:0000313" key="10">
    <source>
        <dbReference type="EMBL" id="AGH59380.1"/>
    </source>
</evidence>
<dbReference type="GO" id="GO:0005886">
    <property type="term" value="C:plasma membrane"/>
    <property type="evidence" value="ECO:0007669"/>
    <property type="project" value="UniProtKB-SubCell"/>
</dbReference>
<reference evidence="10" key="2">
    <citation type="journal article" date="2014" name="Mol. Biochem. Parasitol.">
        <title>Capturing the variant surface glycoprotein repertoire (the VSGnome) of Trypanosoma brucei Lister 427.</title>
        <authorList>
            <person name="Cross G.A."/>
            <person name="Kim H.S."/>
            <person name="Wickstead B."/>
        </authorList>
    </citation>
    <scope>NUCLEOTIDE SEQUENCE</scope>
    <source>
        <strain evidence="10">Lister 427</strain>
    </source>
</reference>
<reference evidence="10" key="1">
    <citation type="submission" date="2013-02" db="EMBL/GenBank/DDBJ databases">
        <authorList>
            <person name="Cross G.A.M."/>
            <person name="Kim H.-S."/>
            <person name="Wickstead B."/>
        </authorList>
    </citation>
    <scope>NUCLEOTIDE SEQUENCE</scope>
    <source>
        <strain evidence="10">Lister 427</strain>
    </source>
</reference>
<dbReference type="VEuPathDB" id="TriTrypDB:Tb427_000104200"/>
<evidence type="ECO:0000256" key="2">
    <source>
        <dbReference type="ARBA" id="ARBA00004609"/>
    </source>
</evidence>
<keyword evidence="7" id="KW-0325">Glycoprotein</keyword>
<accession>M4T913</accession>
<keyword evidence="5" id="KW-0732">Signal</keyword>
<comment type="function">
    <text evidence="1">VSG forms a coat on the surface of the parasite. The trypanosome evades the immune response of the host by expressing a series of antigenically distinct VSGs from an estimated 1000 VSG genes.</text>
</comment>
<evidence type="ECO:0000256" key="7">
    <source>
        <dbReference type="ARBA" id="ARBA00023180"/>
    </source>
</evidence>
<name>M4T913_9TRYP</name>
<keyword evidence="8" id="KW-0449">Lipoprotein</keyword>
<evidence type="ECO:0000259" key="9">
    <source>
        <dbReference type="Pfam" id="PF13206"/>
    </source>
</evidence>
<comment type="subcellular location">
    <subcellularLocation>
        <location evidence="2">Cell membrane</location>
        <topology evidence="2">Lipid-anchor</topology>
        <topology evidence="2">GPI-anchor</topology>
    </subcellularLocation>
</comment>
<dbReference type="Pfam" id="PF13206">
    <property type="entry name" value="VSG_B"/>
    <property type="match status" value="1"/>
</dbReference>
<evidence type="ECO:0000256" key="6">
    <source>
        <dbReference type="ARBA" id="ARBA00023136"/>
    </source>
</evidence>
<feature type="non-terminal residue" evidence="10">
    <location>
        <position position="1"/>
    </location>
</feature>
<proteinExistence type="predicted"/>
<feature type="domain" description="Trypanosome variant surface glycoprotein B-type N-terminal" evidence="9">
    <location>
        <begin position="65"/>
        <end position="282"/>
    </location>
</feature>
<evidence type="ECO:0000256" key="1">
    <source>
        <dbReference type="ARBA" id="ARBA00002523"/>
    </source>
</evidence>